<comment type="subcellular location">
    <subcellularLocation>
        <location evidence="1">Membrane</location>
        <topology evidence="1">Single-pass type II membrane protein</topology>
    </subcellularLocation>
</comment>
<proteinExistence type="inferred from homology"/>
<evidence type="ECO:0000256" key="5">
    <source>
        <dbReference type="ARBA" id="ARBA00022989"/>
    </source>
</evidence>
<accession>A0A1B6E7W0</accession>
<dbReference type="InterPro" id="IPR000402">
    <property type="entry name" value="Na/K_ATPase_sub_beta"/>
</dbReference>
<dbReference type="InterPro" id="IPR038702">
    <property type="entry name" value="Na/K_ATPase_sub_beta_sf"/>
</dbReference>
<evidence type="ECO:0000256" key="2">
    <source>
        <dbReference type="ARBA" id="ARBA00005876"/>
    </source>
</evidence>
<dbReference type="GO" id="GO:0030007">
    <property type="term" value="P:intracellular potassium ion homeostasis"/>
    <property type="evidence" value="ECO:0007669"/>
    <property type="project" value="TreeGrafter"/>
</dbReference>
<dbReference type="GO" id="GO:0036376">
    <property type="term" value="P:sodium ion export across plasma membrane"/>
    <property type="evidence" value="ECO:0007669"/>
    <property type="project" value="TreeGrafter"/>
</dbReference>
<dbReference type="Gene3D" id="2.60.40.1660">
    <property type="entry name" value="Na, k-atpase alpha subunit"/>
    <property type="match status" value="1"/>
</dbReference>
<keyword evidence="4" id="KW-0735">Signal-anchor</keyword>
<evidence type="ECO:0000256" key="1">
    <source>
        <dbReference type="ARBA" id="ARBA00004606"/>
    </source>
</evidence>
<dbReference type="GO" id="GO:1990573">
    <property type="term" value="P:potassium ion import across plasma membrane"/>
    <property type="evidence" value="ECO:0007669"/>
    <property type="project" value="TreeGrafter"/>
</dbReference>
<name>A0A1B6E7W0_9HEMI</name>
<sequence length="241" mass="27987">MLKKIYFLCFLQFVYNNEIRLTIHPRPADEKSSLIWFNKTSYDFWTNQLDNYLEVYRFSSLTVGRTENLVECDYHKPPLPGKVCNINPEKLSPCVVTNYFGYRNSSPCIFLEIDLVDGWKPKYFMDYKTLPESMPNMLRKYIHENAIEPEMWETVWVSCDGEMPADKEFVGPITYIPGPGIPGYFYPFNGQKGYLNPIIAIQFETPITGLVINIECTVWAANIKQNKEQGIGSARFQLLID</sequence>
<dbReference type="PANTHER" id="PTHR11523">
    <property type="entry name" value="SODIUM/POTASSIUM-DEPENDENT ATPASE BETA SUBUNIT"/>
    <property type="match status" value="1"/>
</dbReference>
<protein>
    <recommendedName>
        <fullName evidence="8">Sodium/potassium-transporting ATPase subunit beta</fullName>
    </recommendedName>
</protein>
<dbReference type="GO" id="GO:0001671">
    <property type="term" value="F:ATPase activator activity"/>
    <property type="evidence" value="ECO:0007669"/>
    <property type="project" value="TreeGrafter"/>
</dbReference>
<dbReference type="Pfam" id="PF00287">
    <property type="entry name" value="Na_K-ATPase"/>
    <property type="match status" value="1"/>
</dbReference>
<evidence type="ECO:0000313" key="7">
    <source>
        <dbReference type="EMBL" id="JAS33999.1"/>
    </source>
</evidence>
<reference evidence="7" key="1">
    <citation type="submission" date="2015-12" db="EMBL/GenBank/DDBJ databases">
        <title>De novo transcriptome assembly of four potential Pierce s Disease insect vectors from Arizona vineyards.</title>
        <authorList>
            <person name="Tassone E.E."/>
        </authorList>
    </citation>
    <scope>NUCLEOTIDE SEQUENCE</scope>
</reference>
<organism evidence="7">
    <name type="scientific">Clastoptera arizonana</name>
    <name type="common">Arizona spittle bug</name>
    <dbReference type="NCBI Taxonomy" id="38151"/>
    <lineage>
        <taxon>Eukaryota</taxon>
        <taxon>Metazoa</taxon>
        <taxon>Ecdysozoa</taxon>
        <taxon>Arthropoda</taxon>
        <taxon>Hexapoda</taxon>
        <taxon>Insecta</taxon>
        <taxon>Pterygota</taxon>
        <taxon>Neoptera</taxon>
        <taxon>Paraneoptera</taxon>
        <taxon>Hemiptera</taxon>
        <taxon>Auchenorrhyncha</taxon>
        <taxon>Cercopoidea</taxon>
        <taxon>Clastopteridae</taxon>
        <taxon>Clastoptera</taxon>
    </lineage>
</organism>
<evidence type="ECO:0008006" key="8">
    <source>
        <dbReference type="Google" id="ProtNLM"/>
    </source>
</evidence>
<evidence type="ECO:0000256" key="3">
    <source>
        <dbReference type="ARBA" id="ARBA00022692"/>
    </source>
</evidence>
<evidence type="ECO:0000256" key="6">
    <source>
        <dbReference type="ARBA" id="ARBA00023136"/>
    </source>
</evidence>
<dbReference type="EMBL" id="GEDC01003299">
    <property type="protein sequence ID" value="JAS33999.1"/>
    <property type="molecule type" value="Transcribed_RNA"/>
</dbReference>
<dbReference type="PANTHER" id="PTHR11523:SF28">
    <property type="entry name" value="NA_K-ATPASE BETA SUBUNIT ISOFORM 4-RELATED"/>
    <property type="match status" value="1"/>
</dbReference>
<keyword evidence="3" id="KW-0812">Transmembrane</keyword>
<evidence type="ECO:0000256" key="4">
    <source>
        <dbReference type="ARBA" id="ARBA00022968"/>
    </source>
</evidence>
<comment type="similarity">
    <text evidence="2">Belongs to the X(+)/potassium ATPases subunit beta family.</text>
</comment>
<keyword evidence="5" id="KW-1133">Transmembrane helix</keyword>
<dbReference type="GO" id="GO:0005890">
    <property type="term" value="C:sodium:potassium-exchanging ATPase complex"/>
    <property type="evidence" value="ECO:0007669"/>
    <property type="project" value="InterPro"/>
</dbReference>
<dbReference type="AlphaFoldDB" id="A0A1B6E7W0"/>
<gene>
    <name evidence="7" type="ORF">g.8515</name>
</gene>
<keyword evidence="6" id="KW-0472">Membrane</keyword>
<dbReference type="GO" id="GO:0006883">
    <property type="term" value="P:intracellular sodium ion homeostasis"/>
    <property type="evidence" value="ECO:0007669"/>
    <property type="project" value="TreeGrafter"/>
</dbReference>